<feature type="non-terminal residue" evidence="2">
    <location>
        <position position="1"/>
    </location>
</feature>
<organism evidence="2 3">
    <name type="scientific">Ignelater luminosus</name>
    <name type="common">Cucubano</name>
    <name type="synonym">Pyrophorus luminosus</name>
    <dbReference type="NCBI Taxonomy" id="2038154"/>
    <lineage>
        <taxon>Eukaryota</taxon>
        <taxon>Metazoa</taxon>
        <taxon>Ecdysozoa</taxon>
        <taxon>Arthropoda</taxon>
        <taxon>Hexapoda</taxon>
        <taxon>Insecta</taxon>
        <taxon>Pterygota</taxon>
        <taxon>Neoptera</taxon>
        <taxon>Endopterygota</taxon>
        <taxon>Coleoptera</taxon>
        <taxon>Polyphaga</taxon>
        <taxon>Elateriformia</taxon>
        <taxon>Elateroidea</taxon>
        <taxon>Elateridae</taxon>
        <taxon>Agrypninae</taxon>
        <taxon>Pyrophorini</taxon>
        <taxon>Ignelater</taxon>
    </lineage>
</organism>
<gene>
    <name evidence="2" type="ORF">ILUMI_22935</name>
</gene>
<dbReference type="InterPro" id="IPR036397">
    <property type="entry name" value="RNaseH_sf"/>
</dbReference>
<protein>
    <recommendedName>
        <fullName evidence="1">DUF5641 domain-containing protein</fullName>
    </recommendedName>
</protein>
<dbReference type="GO" id="GO:0003676">
    <property type="term" value="F:nucleic acid binding"/>
    <property type="evidence" value="ECO:0007669"/>
    <property type="project" value="InterPro"/>
</dbReference>
<sequence length="236" mass="27775">QKIEWCFNPPSAAWWGGWWERLVRGMKELLRKVLKKSSLTYEEMYSINEPRPLSPAMFLLEAKSVEVPDLDCVETIDLKKRFKYRQNLRDDLRRRFRSEYLGQLSRKQPCLSRKSRLRVGEIVLVGNDNQKRLDGPLANIVETITGKDGEIRVVRLKTANGELVRPVQRIYQLEINSPIEQKITKENKQENFDPLAITEVTLSKENENEECQLVKKPSVWIWIWTTSKNTKKARFE</sequence>
<reference evidence="2" key="1">
    <citation type="submission" date="2019-08" db="EMBL/GenBank/DDBJ databases">
        <title>The genome of the North American firefly Photinus pyralis.</title>
        <authorList>
            <consortium name="Photinus pyralis genome working group"/>
            <person name="Fallon T.R."/>
            <person name="Sander Lower S.E."/>
            <person name="Weng J.-K."/>
        </authorList>
    </citation>
    <scope>NUCLEOTIDE SEQUENCE</scope>
    <source>
        <strain evidence="2">TRF0915ILg1</strain>
        <tissue evidence="2">Whole body</tissue>
    </source>
</reference>
<evidence type="ECO:0000259" key="1">
    <source>
        <dbReference type="Pfam" id="PF18701"/>
    </source>
</evidence>
<comment type="caution">
    <text evidence="2">The sequence shown here is derived from an EMBL/GenBank/DDBJ whole genome shotgun (WGS) entry which is preliminary data.</text>
</comment>
<proteinExistence type="predicted"/>
<dbReference type="OrthoDB" id="6436901at2759"/>
<accession>A0A8K0C9Q2</accession>
<name>A0A8K0C9Q2_IGNLU</name>
<evidence type="ECO:0000313" key="2">
    <source>
        <dbReference type="EMBL" id="KAF2883238.1"/>
    </source>
</evidence>
<dbReference type="Pfam" id="PF18701">
    <property type="entry name" value="DUF5641"/>
    <property type="match status" value="1"/>
</dbReference>
<evidence type="ECO:0000313" key="3">
    <source>
        <dbReference type="Proteomes" id="UP000801492"/>
    </source>
</evidence>
<keyword evidence="3" id="KW-1185">Reference proteome</keyword>
<dbReference type="InterPro" id="IPR040676">
    <property type="entry name" value="DUF5641"/>
</dbReference>
<dbReference type="EMBL" id="VTPC01090531">
    <property type="protein sequence ID" value="KAF2883238.1"/>
    <property type="molecule type" value="Genomic_DNA"/>
</dbReference>
<feature type="domain" description="DUF5641" evidence="1">
    <location>
        <begin position="80"/>
        <end position="172"/>
    </location>
</feature>
<dbReference type="PANTHER" id="PTHR47331">
    <property type="entry name" value="PHD-TYPE DOMAIN-CONTAINING PROTEIN"/>
    <property type="match status" value="1"/>
</dbReference>
<dbReference type="AlphaFoldDB" id="A0A8K0C9Q2"/>
<dbReference type="Gene3D" id="3.30.420.10">
    <property type="entry name" value="Ribonuclease H-like superfamily/Ribonuclease H"/>
    <property type="match status" value="1"/>
</dbReference>
<dbReference type="Proteomes" id="UP000801492">
    <property type="component" value="Unassembled WGS sequence"/>
</dbReference>